<name>A0ABQ6WJ23_9EURO</name>
<evidence type="ECO:0000256" key="1">
    <source>
        <dbReference type="SAM" id="Phobius"/>
    </source>
</evidence>
<reference evidence="2 3" key="1">
    <citation type="submission" date="2019-04" db="EMBL/GenBank/DDBJ databases">
        <authorList>
            <consortium name="DOE Joint Genome Institute"/>
            <person name="Mondo S."/>
            <person name="Kjaerbolling I."/>
            <person name="Vesth T."/>
            <person name="Frisvad J.C."/>
            <person name="Nybo J.L."/>
            <person name="Theobald S."/>
            <person name="Kildgaard S."/>
            <person name="Isbrandt T."/>
            <person name="Kuo A."/>
            <person name="Sato A."/>
            <person name="Lyhne E.K."/>
            <person name="Kogle M.E."/>
            <person name="Wiebenga A."/>
            <person name="Kun R.S."/>
            <person name="Lubbers R.J."/>
            <person name="Makela M.R."/>
            <person name="Barry K."/>
            <person name="Chovatia M."/>
            <person name="Clum A."/>
            <person name="Daum C."/>
            <person name="Haridas S."/>
            <person name="He G."/>
            <person name="LaButti K."/>
            <person name="Lipzen A."/>
            <person name="Riley R."/>
            <person name="Salamov A."/>
            <person name="Simmons B.A."/>
            <person name="Magnuson J.K."/>
            <person name="Henrissat B."/>
            <person name="Mortensen U.H."/>
            <person name="Larsen T.O."/>
            <person name="Devries R.P."/>
            <person name="Grigoriev I.V."/>
            <person name="Machida M."/>
            <person name="Baker S.E."/>
            <person name="Andersen M.R."/>
            <person name="Cantor M.N."/>
            <person name="Hua S.X."/>
        </authorList>
    </citation>
    <scope>NUCLEOTIDE SEQUENCE [LARGE SCALE GENOMIC DNA]</scope>
    <source>
        <strain evidence="2 3">CBS 117616</strain>
    </source>
</reference>
<dbReference type="Proteomes" id="UP000325395">
    <property type="component" value="Unassembled WGS sequence"/>
</dbReference>
<gene>
    <name evidence="2" type="ORF">BDV36DRAFT_221935</name>
</gene>
<accession>A0ABQ6WJ23</accession>
<keyword evidence="1" id="KW-0812">Transmembrane</keyword>
<evidence type="ECO:0000313" key="2">
    <source>
        <dbReference type="EMBL" id="KAE8415576.1"/>
    </source>
</evidence>
<organism evidence="2 3">
    <name type="scientific">Aspergillus pseudocaelatus</name>
    <dbReference type="NCBI Taxonomy" id="1825620"/>
    <lineage>
        <taxon>Eukaryota</taxon>
        <taxon>Fungi</taxon>
        <taxon>Dikarya</taxon>
        <taxon>Ascomycota</taxon>
        <taxon>Pezizomycotina</taxon>
        <taxon>Eurotiomycetes</taxon>
        <taxon>Eurotiomycetidae</taxon>
        <taxon>Eurotiales</taxon>
        <taxon>Aspergillaceae</taxon>
        <taxon>Aspergillus</taxon>
        <taxon>Aspergillus subgen. Circumdati</taxon>
    </lineage>
</organism>
<feature type="transmembrane region" description="Helical" evidence="1">
    <location>
        <begin position="168"/>
        <end position="186"/>
    </location>
</feature>
<evidence type="ECO:0000313" key="3">
    <source>
        <dbReference type="Proteomes" id="UP000325395"/>
    </source>
</evidence>
<feature type="transmembrane region" description="Helical" evidence="1">
    <location>
        <begin position="79"/>
        <end position="99"/>
    </location>
</feature>
<sequence length="259" mass="29322">MRGGREGQEAMGGESVLAPSHTPSALLPIGYSRPLSARHLVRPVLLLSSNHRPPCLGGPPTTCRNDPHGPVVLPLRRPLLLSLSLEILHFLLLLSYYLVLVLPHATSHTTPGFWISTSIADPHCCRALLQLHDFLDFCSRVGATILPRTRVQRDWRRVRSVSSLHTTYLVWYLAILLWVDLRIYLYSSATTPELLRAIRSRLRPCPQHCQFHSQHWPHSICLNSLFCHAPLVCAVVYRTNSLFRLCRSSMFNDITNNLC</sequence>
<keyword evidence="1" id="KW-0472">Membrane</keyword>
<protein>
    <submittedName>
        <fullName evidence="2">Uncharacterized protein</fullName>
    </submittedName>
</protein>
<proteinExistence type="predicted"/>
<dbReference type="EMBL" id="ML735765">
    <property type="protein sequence ID" value="KAE8415576.1"/>
    <property type="molecule type" value="Genomic_DNA"/>
</dbReference>
<keyword evidence="1" id="KW-1133">Transmembrane helix</keyword>
<keyword evidence="3" id="KW-1185">Reference proteome</keyword>